<dbReference type="InterPro" id="IPR032675">
    <property type="entry name" value="LRR_dom_sf"/>
</dbReference>
<gene>
    <name evidence="3" type="ORF">SDRG_05565</name>
</gene>
<dbReference type="Pfam" id="PF25372">
    <property type="entry name" value="DUF7885"/>
    <property type="match status" value="1"/>
</dbReference>
<dbReference type="PANTHER" id="PTHR13318">
    <property type="entry name" value="PARTNER OF PAIRED, ISOFORM B-RELATED"/>
    <property type="match status" value="1"/>
</dbReference>
<evidence type="ECO:0000259" key="2">
    <source>
        <dbReference type="Pfam" id="PF25372"/>
    </source>
</evidence>
<evidence type="ECO:0000313" key="4">
    <source>
        <dbReference type="Proteomes" id="UP000030762"/>
    </source>
</evidence>
<dbReference type="eggNOG" id="KOG4341">
    <property type="taxonomic scope" value="Eukaryota"/>
</dbReference>
<dbReference type="Proteomes" id="UP000030762">
    <property type="component" value="Unassembled WGS sequence"/>
</dbReference>
<feature type="domain" description="F-box/LRR-repeat protein 15-like leucin rich repeat" evidence="2">
    <location>
        <begin position="316"/>
        <end position="420"/>
    </location>
</feature>
<dbReference type="GeneID" id="19946292"/>
<dbReference type="OrthoDB" id="423607at2759"/>
<dbReference type="OMA" id="FLANCWD"/>
<dbReference type="Gene3D" id="3.80.10.10">
    <property type="entry name" value="Ribonuclease Inhibitor"/>
    <property type="match status" value="2"/>
</dbReference>
<dbReference type="SMART" id="SM00367">
    <property type="entry name" value="LRR_CC"/>
    <property type="match status" value="7"/>
</dbReference>
<dbReference type="STRING" id="1156394.T0RXH3"/>
<keyword evidence="1" id="KW-0732">Signal</keyword>
<dbReference type="EMBL" id="JH767145">
    <property type="protein sequence ID" value="EQC37348.1"/>
    <property type="molecule type" value="Genomic_DNA"/>
</dbReference>
<dbReference type="InterPro" id="IPR006553">
    <property type="entry name" value="Leu-rich_rpt_Cys-con_subtyp"/>
</dbReference>
<name>T0RXH3_SAPDV</name>
<dbReference type="InParanoid" id="T0RXH3"/>
<evidence type="ECO:0000313" key="3">
    <source>
        <dbReference type="EMBL" id="EQC37348.1"/>
    </source>
</evidence>
<dbReference type="SUPFAM" id="SSF52047">
    <property type="entry name" value="RNI-like"/>
    <property type="match status" value="1"/>
</dbReference>
<dbReference type="GO" id="GO:0019005">
    <property type="term" value="C:SCF ubiquitin ligase complex"/>
    <property type="evidence" value="ECO:0007669"/>
    <property type="project" value="TreeGrafter"/>
</dbReference>
<dbReference type="InterPro" id="IPR057207">
    <property type="entry name" value="FBXL15_LRR"/>
</dbReference>
<evidence type="ECO:0000256" key="1">
    <source>
        <dbReference type="SAM" id="SignalP"/>
    </source>
</evidence>
<reference evidence="3 4" key="1">
    <citation type="submission" date="2012-04" db="EMBL/GenBank/DDBJ databases">
        <title>The Genome Sequence of Saprolegnia declina VS20.</title>
        <authorList>
            <consortium name="The Broad Institute Genome Sequencing Platform"/>
            <person name="Russ C."/>
            <person name="Nusbaum C."/>
            <person name="Tyler B."/>
            <person name="van West P."/>
            <person name="Dieguez-Uribeondo J."/>
            <person name="de Bruijn I."/>
            <person name="Tripathy S."/>
            <person name="Jiang R."/>
            <person name="Young S.K."/>
            <person name="Zeng Q."/>
            <person name="Gargeya S."/>
            <person name="Fitzgerald M."/>
            <person name="Haas B."/>
            <person name="Abouelleil A."/>
            <person name="Alvarado L."/>
            <person name="Arachchi H.M."/>
            <person name="Berlin A."/>
            <person name="Chapman S.B."/>
            <person name="Goldberg J."/>
            <person name="Griggs A."/>
            <person name="Gujja S."/>
            <person name="Hansen M."/>
            <person name="Howarth C."/>
            <person name="Imamovic A."/>
            <person name="Larimer J."/>
            <person name="McCowen C."/>
            <person name="Montmayeur A."/>
            <person name="Murphy C."/>
            <person name="Neiman D."/>
            <person name="Pearson M."/>
            <person name="Priest M."/>
            <person name="Roberts A."/>
            <person name="Saif S."/>
            <person name="Shea T."/>
            <person name="Sisk P."/>
            <person name="Sykes S."/>
            <person name="Wortman J."/>
            <person name="Nusbaum C."/>
            <person name="Birren B."/>
        </authorList>
    </citation>
    <scope>NUCLEOTIDE SEQUENCE [LARGE SCALE GENOMIC DNA]</scope>
    <source>
        <strain evidence="3 4">VS20</strain>
    </source>
</reference>
<keyword evidence="4" id="KW-1185">Reference proteome</keyword>
<dbReference type="GO" id="GO:0031146">
    <property type="term" value="P:SCF-dependent proteasomal ubiquitin-dependent protein catabolic process"/>
    <property type="evidence" value="ECO:0007669"/>
    <property type="project" value="TreeGrafter"/>
</dbReference>
<organism evidence="3 4">
    <name type="scientific">Saprolegnia diclina (strain VS20)</name>
    <dbReference type="NCBI Taxonomy" id="1156394"/>
    <lineage>
        <taxon>Eukaryota</taxon>
        <taxon>Sar</taxon>
        <taxon>Stramenopiles</taxon>
        <taxon>Oomycota</taxon>
        <taxon>Saprolegniomycetes</taxon>
        <taxon>Saprolegniales</taxon>
        <taxon>Saprolegniaceae</taxon>
        <taxon>Saprolegnia</taxon>
    </lineage>
</organism>
<dbReference type="VEuPathDB" id="FungiDB:SDRG_05565"/>
<protein>
    <recommendedName>
        <fullName evidence="2">F-box/LRR-repeat protein 15-like leucin rich repeat domain-containing protein</fullName>
    </recommendedName>
</protein>
<dbReference type="AlphaFoldDB" id="T0RXH3"/>
<feature type="signal peptide" evidence="1">
    <location>
        <begin position="1"/>
        <end position="17"/>
    </location>
</feature>
<accession>T0RXH3</accession>
<dbReference type="RefSeq" id="XP_008609510.1">
    <property type="nucleotide sequence ID" value="XM_008611288.1"/>
</dbReference>
<feature type="chain" id="PRO_5004584265" description="F-box/LRR-repeat protein 15-like leucin rich repeat domain-containing protein" evidence="1">
    <location>
        <begin position="18"/>
        <end position="438"/>
    </location>
</feature>
<sequence>MSLQASCLLALADALTSSTTDVDTFAAATSSLPVHLRHGLWCFLKVKDTCSRAVLTAVLSDEFEDVHVTGYKGDLAAFVDAWRDTNVGCSVATLTLSSLPWTAADLFVILDALPQLRLLDAAYVNALHDEHVRSVVASAPMLCELRLSWCSLVTDAAIRHIVAHVSETLQVLFIPGSAVTTHGVLQLAACKQLRQLNLQACDRVDGLPLGLDHLTHIDVRGLSCVPNDTLMAVLEPVWPQLCHVSLGESSLSGSAWVQLVATTHTRHDHLTHLDLSWCFQLEAKALARSLPAFSRLQVLKLRCLDLNDDVLFVMATTCPDLRKLNLARCRYVTDDGLCHIAKHCTRLEVVDLSWSIASDRTVRTLLSHAISLQRLSLQGCKALHGAFLDAMRIDKIATRLTHLDLSWVDGVATETVQALVAQLPTLEVLGYYGERILH</sequence>
<proteinExistence type="predicted"/>